<evidence type="ECO:0000256" key="5">
    <source>
        <dbReference type="ARBA" id="ARBA00022989"/>
    </source>
</evidence>
<evidence type="ECO:0000256" key="2">
    <source>
        <dbReference type="ARBA" id="ARBA00006464"/>
    </source>
</evidence>
<feature type="transmembrane region" description="Helical" evidence="7">
    <location>
        <begin position="108"/>
        <end position="131"/>
    </location>
</feature>
<name>A0A6N9NKZ2_9FLAO</name>
<gene>
    <name evidence="9" type="ORF">GQN54_10400</name>
</gene>
<dbReference type="RefSeq" id="WP_160633474.1">
    <property type="nucleotide sequence ID" value="NZ_WWNE01000007.1"/>
</dbReference>
<protein>
    <submittedName>
        <fullName evidence="9">Exopolysaccharide biosynthesis polyprenyl glycosylphosphotransferase</fullName>
    </submittedName>
</protein>
<dbReference type="PANTHER" id="PTHR30576">
    <property type="entry name" value="COLANIC BIOSYNTHESIS UDP-GLUCOSE LIPID CARRIER TRANSFERASE"/>
    <property type="match status" value="1"/>
</dbReference>
<proteinExistence type="inferred from homology"/>
<dbReference type="PANTHER" id="PTHR30576:SF0">
    <property type="entry name" value="UNDECAPRENYL-PHOSPHATE N-ACETYLGALACTOSAMINYL 1-PHOSPHATE TRANSFERASE-RELATED"/>
    <property type="match status" value="1"/>
</dbReference>
<feature type="transmembrane region" description="Helical" evidence="7">
    <location>
        <begin position="12"/>
        <end position="33"/>
    </location>
</feature>
<comment type="subcellular location">
    <subcellularLocation>
        <location evidence="1">Membrane</location>
        <topology evidence="1">Multi-pass membrane protein</topology>
    </subcellularLocation>
</comment>
<comment type="similarity">
    <text evidence="2">Belongs to the bacterial sugar transferase family.</text>
</comment>
<dbReference type="AlphaFoldDB" id="A0A6N9NKZ2"/>
<dbReference type="InterPro" id="IPR003362">
    <property type="entry name" value="Bact_transf"/>
</dbReference>
<evidence type="ECO:0000259" key="8">
    <source>
        <dbReference type="Pfam" id="PF02397"/>
    </source>
</evidence>
<keyword evidence="3 9" id="KW-0808">Transferase</keyword>
<dbReference type="GO" id="GO:0016020">
    <property type="term" value="C:membrane"/>
    <property type="evidence" value="ECO:0007669"/>
    <property type="project" value="UniProtKB-SubCell"/>
</dbReference>
<evidence type="ECO:0000256" key="4">
    <source>
        <dbReference type="ARBA" id="ARBA00022692"/>
    </source>
</evidence>
<organism evidence="9 10">
    <name type="scientific">Acidiluteibacter ferrifornacis</name>
    <dbReference type="NCBI Taxonomy" id="2692424"/>
    <lineage>
        <taxon>Bacteria</taxon>
        <taxon>Pseudomonadati</taxon>
        <taxon>Bacteroidota</taxon>
        <taxon>Flavobacteriia</taxon>
        <taxon>Flavobacteriales</taxon>
        <taxon>Cryomorphaceae</taxon>
        <taxon>Acidiluteibacter</taxon>
    </lineage>
</organism>
<feature type="transmembrane region" description="Helical" evidence="7">
    <location>
        <begin position="76"/>
        <end position="96"/>
    </location>
</feature>
<evidence type="ECO:0000313" key="10">
    <source>
        <dbReference type="Proteomes" id="UP000470771"/>
    </source>
</evidence>
<feature type="transmembrane region" description="Helical" evidence="7">
    <location>
        <begin position="45"/>
        <end position="64"/>
    </location>
</feature>
<keyword evidence="4 7" id="KW-0812">Transmembrane</keyword>
<feature type="transmembrane region" description="Helical" evidence="7">
    <location>
        <begin position="268"/>
        <end position="290"/>
    </location>
</feature>
<keyword evidence="10" id="KW-1185">Reference proteome</keyword>
<dbReference type="EMBL" id="WWNE01000007">
    <property type="protein sequence ID" value="NBG66529.1"/>
    <property type="molecule type" value="Genomic_DNA"/>
</dbReference>
<dbReference type="GO" id="GO:0016780">
    <property type="term" value="F:phosphotransferase activity, for other substituted phosphate groups"/>
    <property type="evidence" value="ECO:0007669"/>
    <property type="project" value="TreeGrafter"/>
</dbReference>
<reference evidence="9 10" key="1">
    <citation type="submission" date="2019-12" db="EMBL/GenBank/DDBJ databases">
        <authorList>
            <person name="Zhao J."/>
        </authorList>
    </citation>
    <scope>NUCLEOTIDE SEQUENCE [LARGE SCALE GENOMIC DNA]</scope>
    <source>
        <strain evidence="9 10">S-15</strain>
    </source>
</reference>
<evidence type="ECO:0000256" key="1">
    <source>
        <dbReference type="ARBA" id="ARBA00004141"/>
    </source>
</evidence>
<evidence type="ECO:0000256" key="3">
    <source>
        <dbReference type="ARBA" id="ARBA00022679"/>
    </source>
</evidence>
<evidence type="ECO:0000313" key="9">
    <source>
        <dbReference type="EMBL" id="NBG66529.1"/>
    </source>
</evidence>
<comment type="caution">
    <text evidence="9">The sequence shown here is derived from an EMBL/GenBank/DDBJ whole genome shotgun (WGS) entry which is preliminary data.</text>
</comment>
<sequence length="451" mass="52682">MNNNHSYFLGLYYRLTDFFSVNLAFLLGVFIRFSNEPTFSFIESGYASFLIFVNLVWIVSSSSQRIYSLQRFSGRFSYVLTTAAVVLLHLLIIVAFNGLIKTYYSRLFIFFTYVNFIALMLLFRFLANWVYRLYLNRKVIKSAIVIVGDEIYQGDVEGFLMENINEDFQEIFRLEGECSIIEKLESIKQNLPISELYVPLSKYNEDELEELSNYCDNNFIRMKLIFDSKRISARKMTAFKYNQTTVFGINLTPLDDGYNILLKRIFDFLFASFCMLFLFSWLFPIIAIAIKLSSKGPVFFTQMRTGIDNKEFKCYKFRSMKMNVDADRIQATANDPRITKIGAFLRRTSLDELPQFINVIRGEMSIVGPRPHMLKHTEEYSQIIGNFMNRHAIKPGITGLAQIKGYRGEIDDISLLQNRVRLDRFYVNNWTLLLDVKIVIQTALTIFKDHK</sequence>
<dbReference type="NCBIfam" id="TIGR03025">
    <property type="entry name" value="EPS_sugtrans"/>
    <property type="match status" value="1"/>
</dbReference>
<keyword evidence="6 7" id="KW-0472">Membrane</keyword>
<evidence type="ECO:0000256" key="6">
    <source>
        <dbReference type="ARBA" id="ARBA00023136"/>
    </source>
</evidence>
<dbReference type="Pfam" id="PF02397">
    <property type="entry name" value="Bac_transf"/>
    <property type="match status" value="1"/>
</dbReference>
<dbReference type="InterPro" id="IPR017475">
    <property type="entry name" value="EPS_sugar_tfrase"/>
</dbReference>
<dbReference type="Proteomes" id="UP000470771">
    <property type="component" value="Unassembled WGS sequence"/>
</dbReference>
<keyword evidence="5 7" id="KW-1133">Transmembrane helix</keyword>
<evidence type="ECO:0000256" key="7">
    <source>
        <dbReference type="SAM" id="Phobius"/>
    </source>
</evidence>
<feature type="domain" description="Bacterial sugar transferase" evidence="8">
    <location>
        <begin position="263"/>
        <end position="447"/>
    </location>
</feature>
<accession>A0A6N9NKZ2</accession>